<comment type="caution">
    <text evidence="2">The sequence shown here is derived from an EMBL/GenBank/DDBJ whole genome shotgun (WGS) entry which is preliminary data.</text>
</comment>
<dbReference type="AlphaFoldDB" id="A0A6A1VL88"/>
<organism evidence="2 3">
    <name type="scientific">Morella rubra</name>
    <name type="common">Chinese bayberry</name>
    <dbReference type="NCBI Taxonomy" id="262757"/>
    <lineage>
        <taxon>Eukaryota</taxon>
        <taxon>Viridiplantae</taxon>
        <taxon>Streptophyta</taxon>
        <taxon>Embryophyta</taxon>
        <taxon>Tracheophyta</taxon>
        <taxon>Spermatophyta</taxon>
        <taxon>Magnoliopsida</taxon>
        <taxon>eudicotyledons</taxon>
        <taxon>Gunneridae</taxon>
        <taxon>Pentapetalae</taxon>
        <taxon>rosids</taxon>
        <taxon>fabids</taxon>
        <taxon>Fagales</taxon>
        <taxon>Myricaceae</taxon>
        <taxon>Morella</taxon>
    </lineage>
</organism>
<dbReference type="Proteomes" id="UP000516437">
    <property type="component" value="Chromosome 5"/>
</dbReference>
<protein>
    <submittedName>
        <fullName evidence="2">Uncharacterized protein</fullName>
    </submittedName>
</protein>
<accession>A0A6A1VL88</accession>
<feature type="region of interest" description="Disordered" evidence="1">
    <location>
        <begin position="34"/>
        <end position="79"/>
    </location>
</feature>
<proteinExistence type="predicted"/>
<dbReference type="EMBL" id="RXIC02000023">
    <property type="protein sequence ID" value="KAB1213524.1"/>
    <property type="molecule type" value="Genomic_DNA"/>
</dbReference>
<reference evidence="2 3" key="1">
    <citation type="journal article" date="2019" name="Plant Biotechnol. J.">
        <title>The red bayberry genome and genetic basis of sex determination.</title>
        <authorList>
            <person name="Jia H.M."/>
            <person name="Jia H.J."/>
            <person name="Cai Q.L."/>
            <person name="Wang Y."/>
            <person name="Zhao H.B."/>
            <person name="Yang W.F."/>
            <person name="Wang G.Y."/>
            <person name="Li Y.H."/>
            <person name="Zhan D.L."/>
            <person name="Shen Y.T."/>
            <person name="Niu Q.F."/>
            <person name="Chang L."/>
            <person name="Qiu J."/>
            <person name="Zhao L."/>
            <person name="Xie H.B."/>
            <person name="Fu W.Y."/>
            <person name="Jin J."/>
            <person name="Li X.W."/>
            <person name="Jiao Y."/>
            <person name="Zhou C.C."/>
            <person name="Tu T."/>
            <person name="Chai C.Y."/>
            <person name="Gao J.L."/>
            <person name="Fan L.J."/>
            <person name="van de Weg E."/>
            <person name="Wang J.Y."/>
            <person name="Gao Z.S."/>
        </authorList>
    </citation>
    <scope>NUCLEOTIDE SEQUENCE [LARGE SCALE GENOMIC DNA]</scope>
    <source>
        <tissue evidence="2">Leaves</tissue>
    </source>
</reference>
<gene>
    <name evidence="2" type="ORF">CJ030_MR5G003406</name>
</gene>
<evidence type="ECO:0000313" key="3">
    <source>
        <dbReference type="Proteomes" id="UP000516437"/>
    </source>
</evidence>
<keyword evidence="3" id="KW-1185">Reference proteome</keyword>
<feature type="compositionally biased region" description="Polar residues" evidence="1">
    <location>
        <begin position="68"/>
        <end position="79"/>
    </location>
</feature>
<name>A0A6A1VL88_9ROSI</name>
<evidence type="ECO:0000313" key="2">
    <source>
        <dbReference type="EMBL" id="KAB1213524.1"/>
    </source>
</evidence>
<evidence type="ECO:0000256" key="1">
    <source>
        <dbReference type="SAM" id="MobiDB-lite"/>
    </source>
</evidence>
<sequence>MLLAAGIPILPDEKIRSPIGPLCRSTFSHSVAHLPQDGAHVNGDVDADEDAMDSGPPPHSHPTRRGRSSTYEVGQSSSR</sequence>